<name>A0AC34QGG5_9BILA</name>
<accession>A0AC34QGG5</accession>
<reference evidence="2" key="1">
    <citation type="submission" date="2022-11" db="UniProtKB">
        <authorList>
            <consortium name="WormBaseParasite"/>
        </authorList>
    </citation>
    <scope>IDENTIFICATION</scope>
</reference>
<protein>
    <submittedName>
        <fullName evidence="2">Uncharacterized protein</fullName>
    </submittedName>
</protein>
<organism evidence="1 2">
    <name type="scientific">Panagrolaimus sp. JU765</name>
    <dbReference type="NCBI Taxonomy" id="591449"/>
    <lineage>
        <taxon>Eukaryota</taxon>
        <taxon>Metazoa</taxon>
        <taxon>Ecdysozoa</taxon>
        <taxon>Nematoda</taxon>
        <taxon>Chromadorea</taxon>
        <taxon>Rhabditida</taxon>
        <taxon>Tylenchina</taxon>
        <taxon>Panagrolaimomorpha</taxon>
        <taxon>Panagrolaimoidea</taxon>
        <taxon>Panagrolaimidae</taxon>
        <taxon>Panagrolaimus</taxon>
    </lineage>
</organism>
<evidence type="ECO:0000313" key="2">
    <source>
        <dbReference type="WBParaSite" id="JU765_v2.g16017.t1"/>
    </source>
</evidence>
<proteinExistence type="predicted"/>
<evidence type="ECO:0000313" key="1">
    <source>
        <dbReference type="Proteomes" id="UP000887576"/>
    </source>
</evidence>
<dbReference type="Proteomes" id="UP000887576">
    <property type="component" value="Unplaced"/>
</dbReference>
<dbReference type="WBParaSite" id="JU765_v2.g16017.t1">
    <property type="protein sequence ID" value="JU765_v2.g16017.t1"/>
    <property type="gene ID" value="JU765_v2.g16017"/>
</dbReference>
<sequence>MSFSGDFHDLNTDDFVPDDFVIKPIYVVVELFDPPTDEMYESSNMENSSFEEPKKEVKVPVVSNDLNLYMDQPGDGSAFLPGCLSDDTTFFSDELTIDDADFGLTSDFIADYSRSTNYDGLFAGNAVGSNFM</sequence>